<feature type="region of interest" description="Disordered" evidence="14">
    <location>
        <begin position="1"/>
        <end position="32"/>
    </location>
</feature>
<dbReference type="InterPro" id="IPR008271">
    <property type="entry name" value="Ser/Thr_kinase_AS"/>
</dbReference>
<organism evidence="17 18">
    <name type="scientific">Thelonectria olida</name>
    <dbReference type="NCBI Taxonomy" id="1576542"/>
    <lineage>
        <taxon>Eukaryota</taxon>
        <taxon>Fungi</taxon>
        <taxon>Dikarya</taxon>
        <taxon>Ascomycota</taxon>
        <taxon>Pezizomycotina</taxon>
        <taxon>Sordariomycetes</taxon>
        <taxon>Hypocreomycetidae</taxon>
        <taxon>Hypocreales</taxon>
        <taxon>Nectriaceae</taxon>
        <taxon>Thelonectria</taxon>
    </lineage>
</organism>
<dbReference type="SMART" id="SM00220">
    <property type="entry name" value="S_TKc"/>
    <property type="match status" value="2"/>
</dbReference>
<evidence type="ECO:0000256" key="9">
    <source>
        <dbReference type="ARBA" id="ARBA00048679"/>
    </source>
</evidence>
<dbReference type="PANTHER" id="PTHR11042:SF136">
    <property type="entry name" value="EIF-2-ALPHA KINASE GCN2"/>
    <property type="match status" value="1"/>
</dbReference>
<reference evidence="17 18" key="1">
    <citation type="journal article" date="2021" name="Nat. Commun.">
        <title>Genetic determinants of endophytism in the Arabidopsis root mycobiome.</title>
        <authorList>
            <person name="Mesny F."/>
            <person name="Miyauchi S."/>
            <person name="Thiergart T."/>
            <person name="Pickel B."/>
            <person name="Atanasova L."/>
            <person name="Karlsson M."/>
            <person name="Huettel B."/>
            <person name="Barry K.W."/>
            <person name="Haridas S."/>
            <person name="Chen C."/>
            <person name="Bauer D."/>
            <person name="Andreopoulos W."/>
            <person name="Pangilinan J."/>
            <person name="LaButti K."/>
            <person name="Riley R."/>
            <person name="Lipzen A."/>
            <person name="Clum A."/>
            <person name="Drula E."/>
            <person name="Henrissat B."/>
            <person name="Kohler A."/>
            <person name="Grigoriev I.V."/>
            <person name="Martin F.M."/>
            <person name="Hacquard S."/>
        </authorList>
    </citation>
    <scope>NUCLEOTIDE SEQUENCE [LARGE SCALE GENOMIC DNA]</scope>
    <source>
        <strain evidence="17 18">MPI-CAGE-CH-0241</strain>
    </source>
</reference>
<evidence type="ECO:0000256" key="13">
    <source>
        <dbReference type="SAM" id="Coils"/>
    </source>
</evidence>
<dbReference type="FunFam" id="1.10.510.10:FF:000821">
    <property type="entry name" value="Serine/threonine-protein kinase gcn2"/>
    <property type="match status" value="1"/>
</dbReference>
<dbReference type="PANTHER" id="PTHR11042">
    <property type="entry name" value="EUKARYOTIC TRANSLATION INITIATION FACTOR 2-ALPHA KINASE EIF2-ALPHA KINASE -RELATED"/>
    <property type="match status" value="1"/>
</dbReference>
<gene>
    <name evidence="17" type="ORF">B0T10DRAFT_268489</name>
</gene>
<dbReference type="Pfam" id="PF13393">
    <property type="entry name" value="tRNA-synt_His"/>
    <property type="match status" value="1"/>
</dbReference>
<dbReference type="InterPro" id="IPR016135">
    <property type="entry name" value="UBQ-conjugating_enzyme/RWD"/>
</dbReference>
<dbReference type="InterPro" id="IPR000719">
    <property type="entry name" value="Prot_kinase_dom"/>
</dbReference>
<dbReference type="PROSITE" id="PS00107">
    <property type="entry name" value="PROTEIN_KINASE_ATP"/>
    <property type="match status" value="1"/>
</dbReference>
<dbReference type="InterPro" id="IPR045864">
    <property type="entry name" value="aa-tRNA-synth_II/BPL/LPL"/>
</dbReference>
<evidence type="ECO:0000256" key="2">
    <source>
        <dbReference type="ARBA" id="ARBA00022527"/>
    </source>
</evidence>
<feature type="compositionally biased region" description="Basic and acidic residues" evidence="14">
    <location>
        <begin position="167"/>
        <end position="206"/>
    </location>
</feature>
<dbReference type="GO" id="GO:0005634">
    <property type="term" value="C:nucleus"/>
    <property type="evidence" value="ECO:0007669"/>
    <property type="project" value="TreeGrafter"/>
</dbReference>
<feature type="active site" description="Proton acceptor" evidence="10">
    <location>
        <position position="817"/>
    </location>
</feature>
<dbReference type="Pfam" id="PF05773">
    <property type="entry name" value="RWD"/>
    <property type="match status" value="1"/>
</dbReference>
<keyword evidence="5" id="KW-0418">Kinase</keyword>
<dbReference type="SUPFAM" id="SSF55681">
    <property type="entry name" value="Class II aaRS and biotin synthetases"/>
    <property type="match status" value="1"/>
</dbReference>
<feature type="region of interest" description="Disordered" evidence="14">
    <location>
        <begin position="714"/>
        <end position="750"/>
    </location>
</feature>
<dbReference type="FunFam" id="3.40.50.800:FF:000009">
    <property type="entry name" value="Eukaryotic translation initiation factor 2-alpha kinase"/>
    <property type="match status" value="1"/>
</dbReference>
<comment type="catalytic activity">
    <reaction evidence="8">
        <text>L-threonyl-[protein] + ATP = O-phospho-L-threonyl-[protein] + ADP + H(+)</text>
        <dbReference type="Rhea" id="RHEA:46608"/>
        <dbReference type="Rhea" id="RHEA-COMP:11060"/>
        <dbReference type="Rhea" id="RHEA-COMP:11605"/>
        <dbReference type="ChEBI" id="CHEBI:15378"/>
        <dbReference type="ChEBI" id="CHEBI:30013"/>
        <dbReference type="ChEBI" id="CHEBI:30616"/>
        <dbReference type="ChEBI" id="CHEBI:61977"/>
        <dbReference type="ChEBI" id="CHEBI:456216"/>
        <dbReference type="EC" id="2.7.11.1"/>
    </reaction>
</comment>
<feature type="region of interest" description="Disordered" evidence="14">
    <location>
        <begin position="164"/>
        <end position="241"/>
    </location>
</feature>
<dbReference type="Gene3D" id="3.10.110.10">
    <property type="entry name" value="Ubiquitin Conjugating Enzyme"/>
    <property type="match status" value="1"/>
</dbReference>
<dbReference type="Pfam" id="PF12745">
    <property type="entry name" value="HGTP_anticodon2"/>
    <property type="match status" value="1"/>
</dbReference>
<dbReference type="GO" id="GO:0005524">
    <property type="term" value="F:ATP binding"/>
    <property type="evidence" value="ECO:0007669"/>
    <property type="project" value="UniProtKB-UniRule"/>
</dbReference>
<evidence type="ECO:0000256" key="12">
    <source>
        <dbReference type="PROSITE-ProRule" id="PRU10141"/>
    </source>
</evidence>
<dbReference type="GO" id="GO:0009893">
    <property type="term" value="P:positive regulation of metabolic process"/>
    <property type="evidence" value="ECO:0007669"/>
    <property type="project" value="UniProtKB-ARBA"/>
</dbReference>
<feature type="domain" description="Protein kinase" evidence="15">
    <location>
        <begin position="268"/>
        <end position="546"/>
    </location>
</feature>
<keyword evidence="18" id="KW-1185">Reference proteome</keyword>
<evidence type="ECO:0000259" key="15">
    <source>
        <dbReference type="PROSITE" id="PS50011"/>
    </source>
</evidence>
<dbReference type="FunFam" id="3.30.930.10:FF:000074">
    <property type="entry name" value="Serine/threonine-protein kinase gcn2"/>
    <property type="match status" value="1"/>
</dbReference>
<dbReference type="GO" id="GO:1990625">
    <property type="term" value="P:negative regulation of cytoplasmic translational initiation in response to stress"/>
    <property type="evidence" value="ECO:0007669"/>
    <property type="project" value="TreeGrafter"/>
</dbReference>
<dbReference type="PROSITE" id="PS50011">
    <property type="entry name" value="PROTEIN_KINASE_DOM"/>
    <property type="match status" value="2"/>
</dbReference>
<proteinExistence type="inferred from homology"/>
<dbReference type="InterPro" id="IPR024435">
    <property type="entry name" value="HisRS-related_dom"/>
</dbReference>
<dbReference type="SUPFAM" id="SSF54495">
    <property type="entry name" value="UBC-like"/>
    <property type="match status" value="1"/>
</dbReference>
<dbReference type="InterPro" id="IPR050339">
    <property type="entry name" value="CC_SR_Kinase"/>
</dbReference>
<accession>A0A9P8W8N4</accession>
<dbReference type="Proteomes" id="UP000777438">
    <property type="component" value="Unassembled WGS sequence"/>
</dbReference>
<keyword evidence="2" id="KW-0723">Serine/threonine-protein kinase</keyword>
<dbReference type="SMART" id="SM00591">
    <property type="entry name" value="RWD"/>
    <property type="match status" value="1"/>
</dbReference>
<feature type="compositionally biased region" description="Polar residues" evidence="14">
    <location>
        <begin position="229"/>
        <end position="241"/>
    </location>
</feature>
<evidence type="ECO:0000256" key="6">
    <source>
        <dbReference type="ARBA" id="ARBA00022840"/>
    </source>
</evidence>
<dbReference type="Gene3D" id="3.40.50.800">
    <property type="entry name" value="Anticodon-binding domain"/>
    <property type="match status" value="1"/>
</dbReference>
<dbReference type="PROSITE" id="PS00108">
    <property type="entry name" value="PROTEIN_KINASE_ST"/>
    <property type="match status" value="1"/>
</dbReference>
<dbReference type="FunFam" id="3.10.110.10:FF:000050">
    <property type="entry name" value="eIF-2-alpha kinase GCN2"/>
    <property type="match status" value="1"/>
</dbReference>
<keyword evidence="6 11" id="KW-0067">ATP-binding</keyword>
<dbReference type="InterPro" id="IPR036621">
    <property type="entry name" value="Anticodon-bd_dom_sf"/>
</dbReference>
<comment type="caution">
    <text evidence="17">The sequence shown here is derived from an EMBL/GenBank/DDBJ whole genome shotgun (WGS) entry which is preliminary data.</text>
</comment>
<evidence type="ECO:0000256" key="7">
    <source>
        <dbReference type="ARBA" id="ARBA00037982"/>
    </source>
</evidence>
<feature type="binding site" evidence="11">
    <location>
        <position position="624"/>
    </location>
    <ligand>
        <name>ATP</name>
        <dbReference type="ChEBI" id="CHEBI:30616"/>
    </ligand>
</feature>
<feature type="binding site" evidence="11">
    <location>
        <begin position="601"/>
        <end position="609"/>
    </location>
    <ligand>
        <name>ATP</name>
        <dbReference type="ChEBI" id="CHEBI:30616"/>
    </ligand>
</feature>
<dbReference type="GO" id="GO:0004694">
    <property type="term" value="F:eukaryotic translation initiation factor 2alpha kinase activity"/>
    <property type="evidence" value="ECO:0007669"/>
    <property type="project" value="InterPro"/>
</dbReference>
<dbReference type="EMBL" id="JAGPYM010000006">
    <property type="protein sequence ID" value="KAH6893232.1"/>
    <property type="molecule type" value="Genomic_DNA"/>
</dbReference>
<dbReference type="CDD" id="cd23823">
    <property type="entry name" value="RWD_GCN2"/>
    <property type="match status" value="1"/>
</dbReference>
<evidence type="ECO:0000313" key="17">
    <source>
        <dbReference type="EMBL" id="KAH6893232.1"/>
    </source>
</evidence>
<dbReference type="PROSITE" id="PS50908">
    <property type="entry name" value="RWD"/>
    <property type="match status" value="1"/>
</dbReference>
<dbReference type="Gene3D" id="3.30.200.20">
    <property type="entry name" value="Phosphorylase Kinase, domain 1"/>
    <property type="match status" value="1"/>
</dbReference>
<dbReference type="CDD" id="cd14046">
    <property type="entry name" value="STKc_EIF2AK4_GCN2_rpt2"/>
    <property type="match status" value="1"/>
</dbReference>
<protein>
    <recommendedName>
        <fullName evidence="1">non-specific serine/threonine protein kinase</fullName>
        <ecNumber evidence="1">2.7.11.1</ecNumber>
    </recommendedName>
</protein>
<dbReference type="Gene3D" id="3.30.930.10">
    <property type="entry name" value="Bira Bifunctional Protein, Domain 2"/>
    <property type="match status" value="1"/>
</dbReference>
<keyword evidence="13" id="KW-0175">Coiled coil</keyword>
<dbReference type="InterPro" id="IPR041715">
    <property type="entry name" value="HisRS-like_core"/>
</dbReference>
<sequence>MAWKAPGSWKTPLNLPQNSDDSTFPGLQPASSPEVHTKIEYDELQQNELVALEAIYGEDFVMHTGTHSAWKRTEPSFDIRIKASSDDDFAVTLTFTMTATYPKSPPVITMKNYDLKEVTQFKIQNYLKTQLRVFAQEEQEMIDQIVEGVRDILEDAAQAKALGKHLPSLEEERERHEASVAKRAQEEKEAEERKRKEETKEEERVIAEMLQQQIERQRQKAKESRRRPNGSQAQQPTASTSTDIDVIDFDQFCNTTDKSGNLLTFKSVGGKCDPRQGPVSVVYTVRPVLSNGQGSMTLALKEAVLRSSGKESKDFKKQLQNLESRLQDLKTTKRGQHRHVVEILDFKVQSGLPTDSTVANAWTVSVMTPLAEKGSLEELLELAGHLEVGKVRSWTRDLLDALSFLHNKNIAHQDIHAGNILLFREPTGEIIPKISDCWYQREIHNISTQKQGLPGMKSAKSAYWLPPEIAAASKPQYTYKTDIWEFGVIFVQMIFGLDALRTYSSPRDLMESLTLSHSLQELVSRFFKDDKQKRPRAFELGSSEFLATDAPVLFDDASVMLSSSPSLTSLQVLPQRIRRDSNMRGPTISRYTEDFVEEGRLGKGGFGEVVKARKKLDGQIYAIKKITQRPHASLTEILKEVRLLSQLSHPAVVRYYNTWTEELPDLTDTEDESTDYFTEDTRETESAGIDIQFATSTGGLDFMSSNAHVEFDYDDSEEEDDDDDETEDDESSDVEDVGLGRVLSPDKEKNSALQRRLRQLKNTRTILYISMEYCEKRTLRDLIARGLHKNTSEIWRLFRQILEGLVHIHALNVVHRDLKPENIFISSGPDGVDNVKIGDFGLATSGQFSIDRAAAGTSLEADDMTRSIGTAYYSAPEVRSASNGMYSTKVDMYSLGIIFFEMCYIPMIGMQKADVLTQLRQPKTVLPSDFKPADKVQTEIVLSLVNHNPKERPSSAELLKSGKLPVQMESETIRRTLAGLADPTSPYYRKMLSTLFAKPMESTKNYAWDMFSTSPNPTELLNQGLVKKALVAIFRHHGALECPRNSLYPRSAHYGEDVVQLLDQNGAVLQLPYDLTMGNARMMSKQTNGPVVEKTYSFGSIFRDKQDTGQPRMLAEVDFDIVTTDTLDLALKEAEVIKVLDEIVHTFPSLSSSAMCFHVGHSDLLQLIFEHCGVEPACRRRAADVLSNLNISNHTWQKIRTQLRSSAVGVSATSVDELQRFDFRDTPNKTFSKLKTLFEGSDMFQRASSTIAHLKEVVEYTKRLRVGTKLYINPLNSLKENFYTGGILFSCLYDKKVKDAFVVAAGGRYDHLIKEQRPKIGSQFNERHAVGFYLPWERLARVPKPGSKSFLKRHEDETTGIFNARRCEALVASFDAALLRSFGVELLQLLWSHDISAEMAKDARSPEDLLSKHRDESYSWIIIIKPDSMLKVKTMGRKDIQDVDIPASQLFSFLRGEIRERDSRALAKLRGLNPQGEAGSSSEKDPEQEVKVHTAMTRSKKFNRRTVVEQAQSSAGSLVRSFLDGPILAIETTDQVMDLIRDTSMSEPDSWRQVEHEVTTSEKKYIREIHDQLDTWRHKYERKGGTRHSFLYNFRSGTCIYYDLGK</sequence>
<dbReference type="CDD" id="cd14012">
    <property type="entry name" value="PK_eIF2AK_GCN2_rpt1"/>
    <property type="match status" value="1"/>
</dbReference>
<feature type="region of interest" description="Disordered" evidence="14">
    <location>
        <begin position="1470"/>
        <end position="1490"/>
    </location>
</feature>
<keyword evidence="4 11" id="KW-0547">Nucleotide-binding</keyword>
<evidence type="ECO:0000256" key="14">
    <source>
        <dbReference type="SAM" id="MobiDB-lite"/>
    </source>
</evidence>
<dbReference type="OrthoDB" id="341578at2759"/>
<feature type="binding site" evidence="12">
    <location>
        <position position="625"/>
    </location>
    <ligand>
        <name>ATP</name>
        <dbReference type="ChEBI" id="CHEBI:30616"/>
    </ligand>
</feature>
<feature type="compositionally biased region" description="Acidic residues" evidence="14">
    <location>
        <begin position="714"/>
        <end position="736"/>
    </location>
</feature>
<evidence type="ECO:0000256" key="11">
    <source>
        <dbReference type="PIRSR" id="PIRSR000660-2"/>
    </source>
</evidence>
<evidence type="ECO:0000256" key="10">
    <source>
        <dbReference type="PIRSR" id="PIRSR000660-1"/>
    </source>
</evidence>
<dbReference type="InterPro" id="IPR016255">
    <property type="entry name" value="Gcn2"/>
</dbReference>
<keyword evidence="3" id="KW-0808">Transferase</keyword>
<evidence type="ECO:0000256" key="8">
    <source>
        <dbReference type="ARBA" id="ARBA00047899"/>
    </source>
</evidence>
<dbReference type="SUPFAM" id="SSF56112">
    <property type="entry name" value="Protein kinase-like (PK-like)"/>
    <property type="match status" value="2"/>
</dbReference>
<name>A0A9P8W8N4_9HYPO</name>
<dbReference type="Pfam" id="PF00069">
    <property type="entry name" value="Pkinase"/>
    <property type="match status" value="3"/>
</dbReference>
<evidence type="ECO:0000256" key="1">
    <source>
        <dbReference type="ARBA" id="ARBA00012513"/>
    </source>
</evidence>
<evidence type="ECO:0000256" key="5">
    <source>
        <dbReference type="ARBA" id="ARBA00022777"/>
    </source>
</evidence>
<dbReference type="InterPro" id="IPR017441">
    <property type="entry name" value="Protein_kinase_ATP_BS"/>
</dbReference>
<dbReference type="PIRSF" id="PIRSF000660">
    <property type="entry name" value="Ser/Thr_PK_GCN2"/>
    <property type="match status" value="1"/>
</dbReference>
<feature type="coiled-coil region" evidence="13">
    <location>
        <begin position="305"/>
        <end position="339"/>
    </location>
</feature>
<comment type="catalytic activity">
    <reaction evidence="9">
        <text>L-seryl-[protein] + ATP = O-phospho-L-seryl-[protein] + ADP + H(+)</text>
        <dbReference type="Rhea" id="RHEA:17989"/>
        <dbReference type="Rhea" id="RHEA-COMP:9863"/>
        <dbReference type="Rhea" id="RHEA-COMP:11604"/>
        <dbReference type="ChEBI" id="CHEBI:15378"/>
        <dbReference type="ChEBI" id="CHEBI:29999"/>
        <dbReference type="ChEBI" id="CHEBI:30616"/>
        <dbReference type="ChEBI" id="CHEBI:83421"/>
        <dbReference type="ChEBI" id="CHEBI:456216"/>
        <dbReference type="EC" id="2.7.11.1"/>
    </reaction>
</comment>
<dbReference type="InterPro" id="IPR011009">
    <property type="entry name" value="Kinase-like_dom_sf"/>
</dbReference>
<dbReference type="EC" id="2.7.11.1" evidence="1"/>
<feature type="domain" description="RWD" evidence="16">
    <location>
        <begin position="47"/>
        <end position="156"/>
    </location>
</feature>
<dbReference type="GO" id="GO:0000077">
    <property type="term" value="P:DNA damage checkpoint signaling"/>
    <property type="evidence" value="ECO:0007669"/>
    <property type="project" value="InterPro"/>
</dbReference>
<evidence type="ECO:0000259" key="16">
    <source>
        <dbReference type="PROSITE" id="PS50908"/>
    </source>
</evidence>
<evidence type="ECO:0000256" key="3">
    <source>
        <dbReference type="ARBA" id="ARBA00022679"/>
    </source>
</evidence>
<dbReference type="InterPro" id="IPR006575">
    <property type="entry name" value="RWD_dom"/>
</dbReference>
<dbReference type="GO" id="GO:0005829">
    <property type="term" value="C:cytosol"/>
    <property type="evidence" value="ECO:0007669"/>
    <property type="project" value="TreeGrafter"/>
</dbReference>
<feature type="domain" description="Protein kinase" evidence="15">
    <location>
        <begin position="595"/>
        <end position="964"/>
    </location>
</feature>
<dbReference type="Gene3D" id="1.10.510.10">
    <property type="entry name" value="Transferase(Phosphotransferase) domain 1"/>
    <property type="match status" value="2"/>
</dbReference>
<comment type="similarity">
    <text evidence="7">Belongs to the protein kinase superfamily. Ser/Thr protein kinase family. GCN2 subfamily.</text>
</comment>
<evidence type="ECO:0000256" key="4">
    <source>
        <dbReference type="ARBA" id="ARBA00022741"/>
    </source>
</evidence>
<evidence type="ECO:0000313" key="18">
    <source>
        <dbReference type="Proteomes" id="UP000777438"/>
    </source>
</evidence>